<dbReference type="NCBIfam" id="TIGR00225">
    <property type="entry name" value="prc"/>
    <property type="match status" value="1"/>
</dbReference>
<feature type="domain" description="PDZ" evidence="7">
    <location>
        <begin position="103"/>
        <end position="176"/>
    </location>
</feature>
<dbReference type="SMART" id="SM00228">
    <property type="entry name" value="PDZ"/>
    <property type="match status" value="1"/>
</dbReference>
<keyword evidence="6" id="KW-0812">Transmembrane</keyword>
<evidence type="ECO:0000256" key="6">
    <source>
        <dbReference type="SAM" id="Phobius"/>
    </source>
</evidence>
<dbReference type="Gene3D" id="3.30.750.44">
    <property type="match status" value="1"/>
</dbReference>
<gene>
    <name evidence="9" type="ORF">N7E81_01180</name>
</gene>
<comment type="similarity">
    <text evidence="1 5">Belongs to the peptidase S41A family.</text>
</comment>
<keyword evidence="4 5" id="KW-0720">Serine protease</keyword>
<keyword evidence="6" id="KW-1133">Transmembrane helix</keyword>
<evidence type="ECO:0000256" key="4">
    <source>
        <dbReference type="ARBA" id="ARBA00022825"/>
    </source>
</evidence>
<evidence type="ECO:0000313" key="10">
    <source>
        <dbReference type="Proteomes" id="UP001062165"/>
    </source>
</evidence>
<keyword evidence="2 5" id="KW-0645">Protease</keyword>
<dbReference type="Pfam" id="PF13180">
    <property type="entry name" value="PDZ_2"/>
    <property type="match status" value="1"/>
</dbReference>
<keyword evidence="3 5" id="KW-0378">Hydrolase</keyword>
<dbReference type="Pfam" id="PF03572">
    <property type="entry name" value="Peptidase_S41"/>
    <property type="match status" value="1"/>
</dbReference>
<dbReference type="Pfam" id="PF22694">
    <property type="entry name" value="CtpB_N-like"/>
    <property type="match status" value="1"/>
</dbReference>
<dbReference type="CDD" id="cd06782">
    <property type="entry name" value="cpPDZ_CPP-like"/>
    <property type="match status" value="1"/>
</dbReference>
<dbReference type="Proteomes" id="UP001062165">
    <property type="component" value="Chromosome"/>
</dbReference>
<dbReference type="SUPFAM" id="SSF50156">
    <property type="entry name" value="PDZ domain-like"/>
    <property type="match status" value="1"/>
</dbReference>
<dbReference type="InterPro" id="IPR029045">
    <property type="entry name" value="ClpP/crotonase-like_dom_sf"/>
</dbReference>
<dbReference type="Gene3D" id="2.30.42.10">
    <property type="match status" value="1"/>
</dbReference>
<keyword evidence="10" id="KW-1185">Reference proteome</keyword>
<dbReference type="Gene3D" id="3.90.226.10">
    <property type="entry name" value="2-enoyl-CoA Hydratase, Chain A, domain 1"/>
    <property type="match status" value="1"/>
</dbReference>
<dbReference type="PANTHER" id="PTHR32060">
    <property type="entry name" value="TAIL-SPECIFIC PROTEASE"/>
    <property type="match status" value="1"/>
</dbReference>
<name>A0ABY6D3U6_9BACT</name>
<dbReference type="SMART" id="SM00245">
    <property type="entry name" value="TSPc"/>
    <property type="match status" value="1"/>
</dbReference>
<evidence type="ECO:0000256" key="5">
    <source>
        <dbReference type="RuleBase" id="RU004404"/>
    </source>
</evidence>
<evidence type="ECO:0000256" key="3">
    <source>
        <dbReference type="ARBA" id="ARBA00022801"/>
    </source>
</evidence>
<dbReference type="InterPro" id="IPR036034">
    <property type="entry name" value="PDZ_sf"/>
</dbReference>
<accession>A0ABY6D3U6</accession>
<keyword evidence="6" id="KW-0472">Membrane</keyword>
<evidence type="ECO:0000256" key="2">
    <source>
        <dbReference type="ARBA" id="ARBA00022670"/>
    </source>
</evidence>
<dbReference type="InterPro" id="IPR001478">
    <property type="entry name" value="PDZ"/>
</dbReference>
<organism evidence="9 10">
    <name type="scientific">Reichenbachiella carrageenanivorans</name>
    <dbReference type="NCBI Taxonomy" id="2979869"/>
    <lineage>
        <taxon>Bacteria</taxon>
        <taxon>Pseudomonadati</taxon>
        <taxon>Bacteroidota</taxon>
        <taxon>Cytophagia</taxon>
        <taxon>Cytophagales</taxon>
        <taxon>Reichenbachiellaceae</taxon>
        <taxon>Reichenbachiella</taxon>
    </lineage>
</organism>
<evidence type="ECO:0000259" key="8">
    <source>
        <dbReference type="SMART" id="SM00245"/>
    </source>
</evidence>
<dbReference type="InterPro" id="IPR004447">
    <property type="entry name" value="Peptidase_S41A"/>
</dbReference>
<dbReference type="RefSeq" id="WP_263051454.1">
    <property type="nucleotide sequence ID" value="NZ_CP106735.1"/>
</dbReference>
<dbReference type="SUPFAM" id="SSF52096">
    <property type="entry name" value="ClpP/crotonase"/>
    <property type="match status" value="1"/>
</dbReference>
<feature type="domain" description="Tail specific protease" evidence="8">
    <location>
        <begin position="178"/>
        <end position="362"/>
    </location>
</feature>
<evidence type="ECO:0000259" key="7">
    <source>
        <dbReference type="SMART" id="SM00228"/>
    </source>
</evidence>
<dbReference type="InterPro" id="IPR055210">
    <property type="entry name" value="CtpA/B_N"/>
</dbReference>
<dbReference type="PANTHER" id="PTHR32060:SF30">
    <property type="entry name" value="CARBOXY-TERMINAL PROCESSING PROTEASE CTPA"/>
    <property type="match status" value="1"/>
</dbReference>
<dbReference type="InterPro" id="IPR005151">
    <property type="entry name" value="Tail-specific_protease"/>
</dbReference>
<protein>
    <submittedName>
        <fullName evidence="9">S41 family peptidase</fullName>
    </submittedName>
</protein>
<dbReference type="EMBL" id="CP106735">
    <property type="protein sequence ID" value="UXX79723.1"/>
    <property type="molecule type" value="Genomic_DNA"/>
</dbReference>
<proteinExistence type="inferred from homology"/>
<reference evidence="9" key="1">
    <citation type="submission" date="2022-10" db="EMBL/GenBank/DDBJ databases">
        <title>Comparative genomics and taxonomic characterization of three novel marine species of genus Reichenbachiella exhibiting antioxidant and polysaccharide degradation activities.</title>
        <authorList>
            <person name="Muhammad N."/>
            <person name="Lee Y.-J."/>
            <person name="Ko J."/>
            <person name="Kim S.-G."/>
        </authorList>
    </citation>
    <scope>NUCLEOTIDE SEQUENCE</scope>
    <source>
        <strain evidence="9">Wsw4-B4</strain>
    </source>
</reference>
<evidence type="ECO:0000313" key="9">
    <source>
        <dbReference type="EMBL" id="UXX79723.1"/>
    </source>
</evidence>
<evidence type="ECO:0000256" key="1">
    <source>
        <dbReference type="ARBA" id="ARBA00009179"/>
    </source>
</evidence>
<dbReference type="CDD" id="cd07560">
    <property type="entry name" value="Peptidase_S41_CPP"/>
    <property type="match status" value="1"/>
</dbReference>
<sequence>MKIQNTKSQIRLPLFIAMAIAAGIFIGANMTTSTKSSSDLAQSLQKFREILNYIDRNYVDEVKTDDLVEKAIEDMLEELDPHTAYIPAEEQEYSRAQLEGNFDGIGIEYNIFRDTIYVVAPLSGGPSERVGLLTGDKIIKVDDENVAGIGIKTRGVLDRLRGPKGTHVTVSILRKNNKELLDFEITRDKIPQFSVDASYMIDDEIGYIKVNRFTATTYEEFKMALAKLDEEGLKKLVLDLTGNPGGYMNMAIQMADEFIPGDEMIVFTKGKEFRYNQEHRAGRVGLFEDRPLIVLIDEGSASASEIVSGAIQDNDRGLVVGRRSFGKGLVQMPIDLSDGSELRLTISRYYTPSGRSIQRSYEGGKDDYYSDIYNRYTSGEMYNADSIHQNDSLKYTTLKGRTVYGGGGIMPDYFIPIDTAGNSSYLNKLFTTNAIREYSLTYSDDNRAKLEADGFDQYFAKFQVSEAMLQSLIKVAEESGLPYEQAQFEHSKDLIKLYLKAQIARGIWNNDGFYPIYNQSNEIYSQAIQLFDQAETIMARAN</sequence>
<feature type="transmembrane region" description="Helical" evidence="6">
    <location>
        <begin position="12"/>
        <end position="30"/>
    </location>
</feature>